<keyword evidence="2" id="KW-0808">Transferase</keyword>
<dbReference type="GO" id="GO:0016757">
    <property type="term" value="F:glycosyltransferase activity"/>
    <property type="evidence" value="ECO:0007669"/>
    <property type="project" value="InterPro"/>
</dbReference>
<protein>
    <submittedName>
        <fullName evidence="2">Glycosyl transferase family 1</fullName>
    </submittedName>
</protein>
<gene>
    <name evidence="2" type="ORF">IP91_03095</name>
</gene>
<sequence>MFSDHPTGNGSGAGSGGGERQLLVDLSELIRTDARSGIQRATRGVLGALLAAPPAGLRVVPVYDADGFYAHAPAADAEGRFAPAAPGTEQPIAVRAGDIFLGLDLAPEQIPRNAALLESLRRHGVRLYFVVYDLLPALHPEWFFAGAQPWFERWLGHAAQLADGLICNAQATVDDLADWLERHPPRRTAPLRLGHARLGADLQATMPPLEAARDMAPADGAVLDAVHARRTLLMVGTLEPRKMHAQALDAFELLWQRGVEVNLVIVGKLGWNVEGLAERLRGHPHRGRLLHWLERAGDELLLALYRDATALLAASAGEGFGLPLIEAAQHGLPVIARDLPVFREVGGPHAWYFDAGDPASLADALERWLDLHAQGMAPASAGMPCLTWAESARAFLDCLDGNLPVTAPFLLPRA</sequence>
<dbReference type="PANTHER" id="PTHR46401">
    <property type="entry name" value="GLYCOSYLTRANSFERASE WBBK-RELATED"/>
    <property type="match status" value="1"/>
</dbReference>
<dbReference type="PANTHER" id="PTHR46401:SF9">
    <property type="entry name" value="MANNOSYLTRANSFERASE A"/>
    <property type="match status" value="1"/>
</dbReference>
<feature type="domain" description="Glycosyl transferase family 1" evidence="1">
    <location>
        <begin position="228"/>
        <end position="370"/>
    </location>
</feature>
<evidence type="ECO:0000313" key="3">
    <source>
        <dbReference type="Proteomes" id="UP000318431"/>
    </source>
</evidence>
<name>A0A562R7H0_9BURK</name>
<comment type="caution">
    <text evidence="2">The sequence shown here is derived from an EMBL/GenBank/DDBJ whole genome shotgun (WGS) entry which is preliminary data.</text>
</comment>
<accession>A0A562R7H0</accession>
<dbReference type="OrthoDB" id="433681at2"/>
<dbReference type="InterPro" id="IPR001296">
    <property type="entry name" value="Glyco_trans_1"/>
</dbReference>
<organism evidence="2 3">
    <name type="scientific">Pseudoduganella lurida</name>
    <dbReference type="NCBI Taxonomy" id="1036180"/>
    <lineage>
        <taxon>Bacteria</taxon>
        <taxon>Pseudomonadati</taxon>
        <taxon>Pseudomonadota</taxon>
        <taxon>Betaproteobacteria</taxon>
        <taxon>Burkholderiales</taxon>
        <taxon>Oxalobacteraceae</taxon>
        <taxon>Telluria group</taxon>
        <taxon>Pseudoduganella</taxon>
    </lineage>
</organism>
<keyword evidence="3" id="KW-1185">Reference proteome</keyword>
<dbReference type="SUPFAM" id="SSF53756">
    <property type="entry name" value="UDP-Glycosyltransferase/glycogen phosphorylase"/>
    <property type="match status" value="1"/>
</dbReference>
<proteinExistence type="predicted"/>
<evidence type="ECO:0000259" key="1">
    <source>
        <dbReference type="Pfam" id="PF00534"/>
    </source>
</evidence>
<reference evidence="2 3" key="1">
    <citation type="journal article" date="2015" name="Stand. Genomic Sci.">
        <title>Genomic Encyclopedia of Bacterial and Archaeal Type Strains, Phase III: the genomes of soil and plant-associated and newly described type strains.</title>
        <authorList>
            <person name="Whitman W.B."/>
            <person name="Woyke T."/>
            <person name="Klenk H.P."/>
            <person name="Zhou Y."/>
            <person name="Lilburn T.G."/>
            <person name="Beck B.J."/>
            <person name="De Vos P."/>
            <person name="Vandamme P."/>
            <person name="Eisen J.A."/>
            <person name="Garrity G."/>
            <person name="Hugenholtz P."/>
            <person name="Kyrpides N.C."/>
        </authorList>
    </citation>
    <scope>NUCLEOTIDE SEQUENCE [LARGE SCALE GENOMIC DNA]</scope>
    <source>
        <strain evidence="2 3">CGMCC 1.10822</strain>
    </source>
</reference>
<dbReference type="Gene3D" id="3.40.50.2000">
    <property type="entry name" value="Glycogen Phosphorylase B"/>
    <property type="match status" value="1"/>
</dbReference>
<dbReference type="Proteomes" id="UP000318431">
    <property type="component" value="Unassembled WGS sequence"/>
</dbReference>
<evidence type="ECO:0000313" key="2">
    <source>
        <dbReference type="EMBL" id="TWI64326.1"/>
    </source>
</evidence>
<dbReference type="EMBL" id="VLLB01000005">
    <property type="protein sequence ID" value="TWI64326.1"/>
    <property type="molecule type" value="Genomic_DNA"/>
</dbReference>
<dbReference type="AlphaFoldDB" id="A0A562R7H0"/>
<dbReference type="CDD" id="cd03809">
    <property type="entry name" value="GT4_MtfB-like"/>
    <property type="match status" value="1"/>
</dbReference>
<dbReference type="RefSeq" id="WP_158643154.1">
    <property type="nucleotide sequence ID" value="NZ_VLLB01000005.1"/>
</dbReference>
<dbReference type="Pfam" id="PF00534">
    <property type="entry name" value="Glycos_transf_1"/>
    <property type="match status" value="1"/>
</dbReference>